<dbReference type="EMBL" id="CAXDID020000033">
    <property type="protein sequence ID" value="CAL5995623.1"/>
    <property type="molecule type" value="Genomic_DNA"/>
</dbReference>
<organism evidence="3">
    <name type="scientific">Hexamita inflata</name>
    <dbReference type="NCBI Taxonomy" id="28002"/>
    <lineage>
        <taxon>Eukaryota</taxon>
        <taxon>Metamonada</taxon>
        <taxon>Diplomonadida</taxon>
        <taxon>Hexamitidae</taxon>
        <taxon>Hexamitinae</taxon>
        <taxon>Hexamita</taxon>
    </lineage>
</organism>
<accession>A0AA86QX02</accession>
<evidence type="ECO:0000256" key="1">
    <source>
        <dbReference type="ARBA" id="ARBA00022614"/>
    </source>
</evidence>
<evidence type="ECO:0000313" key="3">
    <source>
        <dbReference type="EMBL" id="CAI9960994.1"/>
    </source>
</evidence>
<proteinExistence type="predicted"/>
<dbReference type="InterPro" id="IPR001611">
    <property type="entry name" value="Leu-rich_rpt"/>
</dbReference>
<protein>
    <submittedName>
        <fullName evidence="3">Leucine-rich repeat domain-containing protein</fullName>
    </submittedName>
    <submittedName>
        <fullName evidence="4">Leucine-rich_repeat domain-containing protein</fullName>
    </submittedName>
</protein>
<reference evidence="4 5" key="2">
    <citation type="submission" date="2024-07" db="EMBL/GenBank/DDBJ databases">
        <authorList>
            <person name="Akdeniz Z."/>
        </authorList>
    </citation>
    <scope>NUCLEOTIDE SEQUENCE [LARGE SCALE GENOMIC DNA]</scope>
</reference>
<dbReference type="EMBL" id="CATOUU010000937">
    <property type="protein sequence ID" value="CAI9960994.1"/>
    <property type="molecule type" value="Genomic_DNA"/>
</dbReference>
<dbReference type="Gene3D" id="3.80.10.10">
    <property type="entry name" value="Ribonuclease Inhibitor"/>
    <property type="match status" value="1"/>
</dbReference>
<evidence type="ECO:0000313" key="5">
    <source>
        <dbReference type="Proteomes" id="UP001642409"/>
    </source>
</evidence>
<comment type="caution">
    <text evidence="3">The sequence shown here is derived from an EMBL/GenBank/DDBJ whole genome shotgun (WGS) entry which is preliminary data.</text>
</comment>
<dbReference type="SUPFAM" id="SSF52058">
    <property type="entry name" value="L domain-like"/>
    <property type="match status" value="1"/>
</dbReference>
<gene>
    <name evidence="4" type="ORF">HINF_LOCUS14124</name>
    <name evidence="3" type="ORF">HINF_LOCUS48639</name>
</gene>
<evidence type="ECO:0000313" key="4">
    <source>
        <dbReference type="EMBL" id="CAL5995623.1"/>
    </source>
</evidence>
<keyword evidence="5" id="KW-1185">Reference proteome</keyword>
<sequence length="316" mass="37811">MPKNKQIINKEQENKQYENLYDEQMVRKYIGKSKYLSLKDDQNITTLKFVDELDLQELQVYFCYNINFTRVPLRLTDLHFISCNLQKIAGLRQMLQLTKLSIYNNSTSIHLQELQYLTNLKYLNLDRCQLVDITPINLLINLQNLNLSRNNLYNINPLRNLKNLLELELVENNIVDISPLQDLVQIQRMTLSNNPIIHIQALRNFTELQALNLSQTFVQDLSPLQNHQLRTEYEIYNLKEPTEDQIQHSWNFLYIKYLEEMLIKYENTETQFKNRIQIFNKKITKPYKGAVKNQRRFSEKLIILFKQIEVDTTFDQ</sequence>
<dbReference type="InterPro" id="IPR050836">
    <property type="entry name" value="SDS22/Internalin_LRR"/>
</dbReference>
<dbReference type="PROSITE" id="PS51450">
    <property type="entry name" value="LRR"/>
    <property type="match status" value="3"/>
</dbReference>
<dbReference type="InterPro" id="IPR032675">
    <property type="entry name" value="LRR_dom_sf"/>
</dbReference>
<dbReference type="PANTHER" id="PTHR46652">
    <property type="entry name" value="LEUCINE-RICH REPEAT AND IQ DOMAIN-CONTAINING PROTEIN 1-RELATED"/>
    <property type="match status" value="1"/>
</dbReference>
<dbReference type="PANTHER" id="PTHR46652:SF3">
    <property type="entry name" value="LEUCINE-RICH REPEAT-CONTAINING PROTEIN 9"/>
    <property type="match status" value="1"/>
</dbReference>
<evidence type="ECO:0000256" key="2">
    <source>
        <dbReference type="ARBA" id="ARBA00022737"/>
    </source>
</evidence>
<keyword evidence="2" id="KW-0677">Repeat</keyword>
<keyword evidence="1" id="KW-0433">Leucine-rich repeat</keyword>
<dbReference type="AlphaFoldDB" id="A0AA86QX02"/>
<dbReference type="Proteomes" id="UP001642409">
    <property type="component" value="Unassembled WGS sequence"/>
</dbReference>
<name>A0AA86QX02_9EUKA</name>
<reference evidence="3" key="1">
    <citation type="submission" date="2023-06" db="EMBL/GenBank/DDBJ databases">
        <authorList>
            <person name="Kurt Z."/>
        </authorList>
    </citation>
    <scope>NUCLEOTIDE SEQUENCE</scope>
</reference>